<dbReference type="InterPro" id="IPR007995">
    <property type="entry name" value="DUF742"/>
</dbReference>
<reference evidence="1 2" key="1">
    <citation type="submission" date="2018-04" db="EMBL/GenBank/DDBJ databases">
        <title>Genome of Nocardioides gansuensis WSJ-1.</title>
        <authorList>
            <person name="Wu S."/>
            <person name="Wang G."/>
        </authorList>
    </citation>
    <scope>NUCLEOTIDE SEQUENCE [LARGE SCALE GENOMIC DNA]</scope>
    <source>
        <strain evidence="1 2">WSJ-1</strain>
    </source>
</reference>
<protein>
    <submittedName>
        <fullName evidence="1">DUF742 domain-containing protein</fullName>
    </submittedName>
</protein>
<proteinExistence type="predicted"/>
<dbReference type="Pfam" id="PF05331">
    <property type="entry name" value="DUF742"/>
    <property type="match status" value="1"/>
</dbReference>
<comment type="caution">
    <text evidence="1">The sequence shown here is derived from an EMBL/GenBank/DDBJ whole genome shotgun (WGS) entry which is preliminary data.</text>
</comment>
<accession>A0A2T8F8B8</accession>
<dbReference type="EMBL" id="QDGZ01000006">
    <property type="protein sequence ID" value="PVG81962.1"/>
    <property type="molecule type" value="Genomic_DNA"/>
</dbReference>
<dbReference type="RefSeq" id="WP_116573030.1">
    <property type="nucleotide sequence ID" value="NZ_QDGZ01000006.1"/>
</dbReference>
<keyword evidence="2" id="KW-1185">Reference proteome</keyword>
<name>A0A2T8F8B8_9ACTN</name>
<evidence type="ECO:0000313" key="2">
    <source>
        <dbReference type="Proteomes" id="UP000246018"/>
    </source>
</evidence>
<dbReference type="PANTHER" id="PTHR36221:SF1">
    <property type="entry name" value="DUF742 DOMAIN-CONTAINING PROTEIN"/>
    <property type="match status" value="1"/>
</dbReference>
<dbReference type="OrthoDB" id="3296462at2"/>
<organism evidence="1 2">
    <name type="scientific">Nocardioides gansuensis</name>
    <dbReference type="NCBI Taxonomy" id="2138300"/>
    <lineage>
        <taxon>Bacteria</taxon>
        <taxon>Bacillati</taxon>
        <taxon>Actinomycetota</taxon>
        <taxon>Actinomycetes</taxon>
        <taxon>Propionibacteriales</taxon>
        <taxon>Nocardioidaceae</taxon>
        <taxon>Nocardioides</taxon>
    </lineage>
</organism>
<evidence type="ECO:0000313" key="1">
    <source>
        <dbReference type="EMBL" id="PVG81962.1"/>
    </source>
</evidence>
<sequence length="125" mass="13492">MAPDETSANGDEAIPSPRLVRPYTITAGRTKATVDLPLEATLRVDPRADGQPVNAAAVPLLEMCDTKSVAEVSALVSMPIGVVRVLLSDLVEQGFVTVQTTITESSSRDERIELIERTLRGLRTY</sequence>
<dbReference type="PANTHER" id="PTHR36221">
    <property type="entry name" value="DUF742 DOMAIN-CONTAINING PROTEIN"/>
    <property type="match status" value="1"/>
</dbReference>
<dbReference type="Proteomes" id="UP000246018">
    <property type="component" value="Unassembled WGS sequence"/>
</dbReference>
<gene>
    <name evidence="1" type="ORF">DDE18_14775</name>
</gene>
<dbReference type="AlphaFoldDB" id="A0A2T8F8B8"/>